<dbReference type="InterPro" id="IPR055081">
    <property type="entry name" value="NLP1-9_GAF"/>
</dbReference>
<comment type="caution">
    <text evidence="2">The sequence shown here is derived from an EMBL/GenBank/DDBJ whole genome shotgun (WGS) entry which is preliminary data.</text>
</comment>
<dbReference type="PANTHER" id="PTHR32002">
    <property type="entry name" value="PROTEIN NLP8"/>
    <property type="match status" value="1"/>
</dbReference>
<dbReference type="Proteomes" id="UP001151760">
    <property type="component" value="Unassembled WGS sequence"/>
</dbReference>
<gene>
    <name evidence="2" type="ORF">Tco_1056594</name>
</gene>
<keyword evidence="3" id="KW-1185">Reference proteome</keyword>
<sequence>MGDDGERVFASYPTKIDGSPSKLLVDKQVFWSKHQRNSASDDDWEIHERIKSAFFNFNSFNNEKGLIIQFWAPVKTTIGRLLLSTSNQPFSLVHLNTRIRKYRLCSQKYQYDVHSKQVDEKDPMILIGGPVATAFLNHSPEVLLDMSAQHSPLMGFASECDLTSCIMLPVFYSHPKSTCLGVVECSTRLSKDLIATFNDMNHALESAGLSFYPVQESQTIEGFKLATDEIENAIRIACLSHDLTLAQVWWIPNESSVPFSSDTQTKEIFLIKSNSYHTVTKDPHLSSFVEFYNNCHVLPFNTEEGLVGKTLQTYQPHFCKNISKLKRVGGLFGLLSAIDTNLKCSCLAISLRSTHTGDTVNYVFEFFWPQNRDCFILSGTLISTLKRCLPSFTFHSGSQLGADELCVNDVENSTASNVGVFRVPKGNRLSQTLRPCDKRKFSDFSSQKDSTSVQKPLTNIITKKTYLDDDVDNDDLVIVARYAENVTLFLLPTLSTLEEAKENISYDFDLDPHSFTLEDERDDGTCYRLDDDESFMTCIYVWRLTHTSYIKLRVHPRG</sequence>
<reference evidence="2" key="1">
    <citation type="journal article" date="2022" name="Int. J. Mol. Sci.">
        <title>Draft Genome of Tanacetum Coccineum: Genomic Comparison of Closely Related Tanacetum-Family Plants.</title>
        <authorList>
            <person name="Yamashiro T."/>
            <person name="Shiraishi A."/>
            <person name="Nakayama K."/>
            <person name="Satake H."/>
        </authorList>
    </citation>
    <scope>NUCLEOTIDE SEQUENCE</scope>
</reference>
<dbReference type="PANTHER" id="PTHR32002:SF49">
    <property type="entry name" value="BILE ACID:SODIUM SYMPORTER_ARSENICAL RESISTANCE PROTEIN ACR3-RELATED"/>
    <property type="match status" value="1"/>
</dbReference>
<dbReference type="Pfam" id="PF22922">
    <property type="entry name" value="GAF_NLP"/>
    <property type="match status" value="1"/>
</dbReference>
<evidence type="ECO:0000313" key="3">
    <source>
        <dbReference type="Proteomes" id="UP001151760"/>
    </source>
</evidence>
<dbReference type="InterPro" id="IPR045012">
    <property type="entry name" value="NLP"/>
</dbReference>
<reference evidence="2" key="2">
    <citation type="submission" date="2022-01" db="EMBL/GenBank/DDBJ databases">
        <authorList>
            <person name="Yamashiro T."/>
            <person name="Shiraishi A."/>
            <person name="Satake H."/>
            <person name="Nakayama K."/>
        </authorList>
    </citation>
    <scope>NUCLEOTIDE SEQUENCE</scope>
</reference>
<evidence type="ECO:0000259" key="1">
    <source>
        <dbReference type="Pfam" id="PF22922"/>
    </source>
</evidence>
<protein>
    <recommendedName>
        <fullName evidence="1">NLP1-9 GAF domain-containing protein</fullName>
    </recommendedName>
</protein>
<evidence type="ECO:0000313" key="2">
    <source>
        <dbReference type="EMBL" id="GJT82252.1"/>
    </source>
</evidence>
<proteinExistence type="predicted"/>
<name>A0ABQ5H4X7_9ASTR</name>
<dbReference type="EMBL" id="BQNB010019150">
    <property type="protein sequence ID" value="GJT82252.1"/>
    <property type="molecule type" value="Genomic_DNA"/>
</dbReference>
<accession>A0ABQ5H4X7</accession>
<organism evidence="2 3">
    <name type="scientific">Tanacetum coccineum</name>
    <dbReference type="NCBI Taxonomy" id="301880"/>
    <lineage>
        <taxon>Eukaryota</taxon>
        <taxon>Viridiplantae</taxon>
        <taxon>Streptophyta</taxon>
        <taxon>Embryophyta</taxon>
        <taxon>Tracheophyta</taxon>
        <taxon>Spermatophyta</taxon>
        <taxon>Magnoliopsida</taxon>
        <taxon>eudicotyledons</taxon>
        <taxon>Gunneridae</taxon>
        <taxon>Pentapetalae</taxon>
        <taxon>asterids</taxon>
        <taxon>campanulids</taxon>
        <taxon>Asterales</taxon>
        <taxon>Asteraceae</taxon>
        <taxon>Asteroideae</taxon>
        <taxon>Anthemideae</taxon>
        <taxon>Anthemidinae</taxon>
        <taxon>Tanacetum</taxon>
    </lineage>
</organism>
<feature type="domain" description="NLP1-9 GAF" evidence="1">
    <location>
        <begin position="224"/>
        <end position="388"/>
    </location>
</feature>